<proteinExistence type="predicted"/>
<gene>
    <name evidence="2" type="ORF">E3P90_02611</name>
</gene>
<evidence type="ECO:0000313" key="2">
    <source>
        <dbReference type="EMBL" id="TIB11064.1"/>
    </source>
</evidence>
<evidence type="ECO:0000256" key="1">
    <source>
        <dbReference type="SAM" id="MobiDB-lite"/>
    </source>
</evidence>
<feature type="compositionally biased region" description="Polar residues" evidence="1">
    <location>
        <begin position="252"/>
        <end position="261"/>
    </location>
</feature>
<name>A0A4T0F2X5_WALIC</name>
<evidence type="ECO:0000313" key="3">
    <source>
        <dbReference type="Proteomes" id="UP000306954"/>
    </source>
</evidence>
<sequence>MAVTQSHPSKINLPERSPGFTVSSNASVSPRTPRTPPPTATRLRGYPLRRRASSISSLRSSVSEASVESSELDWSTNEDDNLHRICDEYANESTHTPYADCAPPNQLVHHLAKTARKSKFGPENDRWRHTLRSTRRRINMIMREDARPLYSRIQSNQGLVKSKSTPSNSGMTSPHQRLIYLNDIDDERTPRKLLANITAEAYFSPDKSGLRQALGSISIASSIKSEQPIRRSARHAAISSISSDETMIDCAQDNNDNNKTPKAQHRRKSSNSPYKSLAAECTIDEGSRIGLRPRKR</sequence>
<accession>A0A4T0F2X5</accession>
<dbReference type="Proteomes" id="UP000306954">
    <property type="component" value="Unassembled WGS sequence"/>
</dbReference>
<feature type="compositionally biased region" description="Low complexity" evidence="1">
    <location>
        <begin position="53"/>
        <end position="69"/>
    </location>
</feature>
<dbReference type="EMBL" id="SPOF01000026">
    <property type="protein sequence ID" value="TIB11064.1"/>
    <property type="molecule type" value="Genomic_DNA"/>
</dbReference>
<protein>
    <submittedName>
        <fullName evidence="2">Uncharacterized protein</fullName>
    </submittedName>
</protein>
<comment type="caution">
    <text evidence="2">The sequence shown here is derived from an EMBL/GenBank/DDBJ whole genome shotgun (WGS) entry which is preliminary data.</text>
</comment>
<feature type="region of interest" description="Disordered" evidence="1">
    <location>
        <begin position="249"/>
        <end position="279"/>
    </location>
</feature>
<dbReference type="AlphaFoldDB" id="A0A4T0F2X5"/>
<reference evidence="2 3" key="1">
    <citation type="submission" date="2019-03" db="EMBL/GenBank/DDBJ databases">
        <title>Sequencing 23 genomes of Wallemia ichthyophaga.</title>
        <authorList>
            <person name="Gostincar C."/>
        </authorList>
    </citation>
    <scope>NUCLEOTIDE SEQUENCE [LARGE SCALE GENOMIC DNA]</scope>
    <source>
        <strain evidence="2 3">EXF-8621</strain>
    </source>
</reference>
<feature type="compositionally biased region" description="Polar residues" evidence="1">
    <location>
        <begin position="20"/>
        <end position="29"/>
    </location>
</feature>
<organism evidence="2 3">
    <name type="scientific">Wallemia ichthyophaga</name>
    <dbReference type="NCBI Taxonomy" id="245174"/>
    <lineage>
        <taxon>Eukaryota</taxon>
        <taxon>Fungi</taxon>
        <taxon>Dikarya</taxon>
        <taxon>Basidiomycota</taxon>
        <taxon>Wallemiomycotina</taxon>
        <taxon>Wallemiomycetes</taxon>
        <taxon>Wallemiales</taxon>
        <taxon>Wallemiaceae</taxon>
        <taxon>Wallemia</taxon>
    </lineage>
</organism>
<dbReference type="OMA" id="ECTIDEG"/>
<feature type="region of interest" description="Disordered" evidence="1">
    <location>
        <begin position="1"/>
        <end position="70"/>
    </location>
</feature>